<organism evidence="1 2">
    <name type="scientific">Planomicrobium soli</name>
    <dbReference type="NCBI Taxonomy" id="1176648"/>
    <lineage>
        <taxon>Bacteria</taxon>
        <taxon>Bacillati</taxon>
        <taxon>Bacillota</taxon>
        <taxon>Bacilli</taxon>
        <taxon>Bacillales</taxon>
        <taxon>Caryophanaceae</taxon>
        <taxon>Planomicrobium</taxon>
    </lineage>
</organism>
<dbReference type="AlphaFoldDB" id="A0A2P8H1S6"/>
<dbReference type="InterPro" id="IPR000801">
    <property type="entry name" value="Esterase-like"/>
</dbReference>
<gene>
    <name evidence="1" type="ORF">B0H99_106180</name>
</gene>
<accession>A0A2P8H1S6</accession>
<sequence length="237" mass="27056">MIESFSLRIDSLEDERLIRIYLPESYKNSAERYPVLYMHDGQNVFRDETAIDGVSLNLERYLEEKALRVIVVAVNQNSTERKNEYCPWPNGEYSTKFLADPTVSFGGKGKQYIEFIVNQLKPYIDKTYRTMEDQTAMAGISMGGLISAYAALQYPNVFKDIAILSSAFYANQEEMEKLAENADLSKMNRIYMDCGTDEAGEGTLISKRFLLSNKAFYEKIKGKVPNSHFVTIKNGQH</sequence>
<dbReference type="PANTHER" id="PTHR48098:SF6">
    <property type="entry name" value="FERRI-BACILLIBACTIN ESTERASE BESA"/>
    <property type="match status" value="1"/>
</dbReference>
<reference evidence="1 2" key="1">
    <citation type="submission" date="2018-03" db="EMBL/GenBank/DDBJ databases">
        <title>Genomic Encyclopedia of Type Strains, Phase III (KMG-III): the genomes of soil and plant-associated and newly described type strains.</title>
        <authorList>
            <person name="Whitman W."/>
        </authorList>
    </citation>
    <scope>NUCLEOTIDE SEQUENCE [LARGE SCALE GENOMIC DNA]</scope>
    <source>
        <strain evidence="1 2">CGMCC 1.12259</strain>
    </source>
</reference>
<dbReference type="Gene3D" id="3.40.50.1820">
    <property type="entry name" value="alpha/beta hydrolase"/>
    <property type="match status" value="1"/>
</dbReference>
<dbReference type="RefSeq" id="WP_106533485.1">
    <property type="nucleotide sequence ID" value="NZ_PYAT01000006.1"/>
</dbReference>
<dbReference type="InterPro" id="IPR050583">
    <property type="entry name" value="Mycobacterial_A85_antigen"/>
</dbReference>
<dbReference type="EMBL" id="PYAT01000006">
    <property type="protein sequence ID" value="PSL40162.1"/>
    <property type="molecule type" value="Genomic_DNA"/>
</dbReference>
<dbReference type="Proteomes" id="UP000242682">
    <property type="component" value="Unassembled WGS sequence"/>
</dbReference>
<dbReference type="PANTHER" id="PTHR48098">
    <property type="entry name" value="ENTEROCHELIN ESTERASE-RELATED"/>
    <property type="match status" value="1"/>
</dbReference>
<evidence type="ECO:0000313" key="2">
    <source>
        <dbReference type="Proteomes" id="UP000242682"/>
    </source>
</evidence>
<keyword evidence="1" id="KW-0378">Hydrolase</keyword>
<keyword evidence="2" id="KW-1185">Reference proteome</keyword>
<comment type="caution">
    <text evidence="1">The sequence shown here is derived from an EMBL/GenBank/DDBJ whole genome shotgun (WGS) entry which is preliminary data.</text>
</comment>
<proteinExistence type="predicted"/>
<evidence type="ECO:0000313" key="1">
    <source>
        <dbReference type="EMBL" id="PSL40162.1"/>
    </source>
</evidence>
<protein>
    <submittedName>
        <fullName evidence="1">Putative alpha/beta superfamily hydrolase</fullName>
    </submittedName>
</protein>
<dbReference type="GO" id="GO:0016787">
    <property type="term" value="F:hydrolase activity"/>
    <property type="evidence" value="ECO:0007669"/>
    <property type="project" value="UniProtKB-KW"/>
</dbReference>
<name>A0A2P8H1S6_9BACL</name>
<dbReference type="OrthoDB" id="9784036at2"/>
<dbReference type="Pfam" id="PF00756">
    <property type="entry name" value="Esterase"/>
    <property type="match status" value="1"/>
</dbReference>
<dbReference type="InterPro" id="IPR029058">
    <property type="entry name" value="AB_hydrolase_fold"/>
</dbReference>
<dbReference type="SUPFAM" id="SSF53474">
    <property type="entry name" value="alpha/beta-Hydrolases"/>
    <property type="match status" value="1"/>
</dbReference>